<name>A0A165NR85_9APHY</name>
<evidence type="ECO:0008006" key="3">
    <source>
        <dbReference type="Google" id="ProtNLM"/>
    </source>
</evidence>
<organism evidence="1 2">
    <name type="scientific">Daedalea quercina L-15889</name>
    <dbReference type="NCBI Taxonomy" id="1314783"/>
    <lineage>
        <taxon>Eukaryota</taxon>
        <taxon>Fungi</taxon>
        <taxon>Dikarya</taxon>
        <taxon>Basidiomycota</taxon>
        <taxon>Agaricomycotina</taxon>
        <taxon>Agaricomycetes</taxon>
        <taxon>Polyporales</taxon>
        <taxon>Fomitopsis</taxon>
    </lineage>
</organism>
<sequence length="412" mass="46626">MPRKTRSSKKAARKEVQSNKKILRLPQEMWDHTIYQLLGNNAALKACSLTCRAWWPTARKLLWRELHVVSYREGPRVPQKLRSLLEEQPDLAKLVHKLFVDLPIADIPLISSFTNMKELSLGVLHGYTVNAQETGYSVLSALEQLRIPSVTTLGMPWRAMSSTTVFERVLACFPNLSVLHAYGNVFDISEDEDEDGAAQAEESPVRRLSLPHLKQLKFRAPQLSHSLPRITHAAGPSLEFIEIYLMEVSRDVVWDVLDFSTNTCLTNLDVRISFSVTHAGWGDYLAAALSSINASHTSLDRIVLHLPNPLPDPETGPLRAWLEPGESLGRELSRVMDDLPNVQVVFRQTDSIRYFAAQQAQWTLACELEWQFPGLSAHPDRLRFVWNRKVWGVEDGRSRVRDVPLIEGAPSE</sequence>
<dbReference type="EMBL" id="KV429078">
    <property type="protein sequence ID" value="KZT67271.1"/>
    <property type="molecule type" value="Genomic_DNA"/>
</dbReference>
<dbReference type="Proteomes" id="UP000076727">
    <property type="component" value="Unassembled WGS sequence"/>
</dbReference>
<reference evidence="1 2" key="1">
    <citation type="journal article" date="2016" name="Mol. Biol. Evol.">
        <title>Comparative Genomics of Early-Diverging Mushroom-Forming Fungi Provides Insights into the Origins of Lignocellulose Decay Capabilities.</title>
        <authorList>
            <person name="Nagy L.G."/>
            <person name="Riley R."/>
            <person name="Tritt A."/>
            <person name="Adam C."/>
            <person name="Daum C."/>
            <person name="Floudas D."/>
            <person name="Sun H."/>
            <person name="Yadav J.S."/>
            <person name="Pangilinan J."/>
            <person name="Larsson K.H."/>
            <person name="Matsuura K."/>
            <person name="Barry K."/>
            <person name="Labutti K."/>
            <person name="Kuo R."/>
            <person name="Ohm R.A."/>
            <person name="Bhattacharya S.S."/>
            <person name="Shirouzu T."/>
            <person name="Yoshinaga Y."/>
            <person name="Martin F.M."/>
            <person name="Grigoriev I.V."/>
            <person name="Hibbett D.S."/>
        </authorList>
    </citation>
    <scope>NUCLEOTIDE SEQUENCE [LARGE SCALE GENOMIC DNA]</scope>
    <source>
        <strain evidence="1 2">L-15889</strain>
    </source>
</reference>
<accession>A0A165NR85</accession>
<proteinExistence type="predicted"/>
<dbReference type="SUPFAM" id="SSF52058">
    <property type="entry name" value="L domain-like"/>
    <property type="match status" value="1"/>
</dbReference>
<protein>
    <recommendedName>
        <fullName evidence="3">F-box domain-containing protein</fullName>
    </recommendedName>
</protein>
<dbReference type="OrthoDB" id="2801352at2759"/>
<evidence type="ECO:0000313" key="2">
    <source>
        <dbReference type="Proteomes" id="UP000076727"/>
    </source>
</evidence>
<evidence type="ECO:0000313" key="1">
    <source>
        <dbReference type="EMBL" id="KZT67271.1"/>
    </source>
</evidence>
<gene>
    <name evidence="1" type="ORF">DAEQUDRAFT_812974</name>
</gene>
<keyword evidence="2" id="KW-1185">Reference proteome</keyword>
<dbReference type="AlphaFoldDB" id="A0A165NR85"/>